<feature type="transmembrane region" description="Helical" evidence="1">
    <location>
        <begin position="357"/>
        <end position="378"/>
    </location>
</feature>
<feature type="transmembrane region" description="Helical" evidence="1">
    <location>
        <begin position="123"/>
        <end position="148"/>
    </location>
</feature>
<keyword evidence="3" id="KW-1185">Reference proteome</keyword>
<dbReference type="Proteomes" id="UP000320209">
    <property type="component" value="Unassembled WGS sequence"/>
</dbReference>
<comment type="caution">
    <text evidence="2">The sequence shown here is derived from an EMBL/GenBank/DDBJ whole genome shotgun (WGS) entry which is preliminary data.</text>
</comment>
<feature type="transmembrane region" description="Helical" evidence="1">
    <location>
        <begin position="325"/>
        <end position="345"/>
    </location>
</feature>
<keyword evidence="1" id="KW-1133">Transmembrane helix</keyword>
<evidence type="ECO:0000256" key="1">
    <source>
        <dbReference type="SAM" id="Phobius"/>
    </source>
</evidence>
<gene>
    <name evidence="2" type="ORF">FB381_3065</name>
</gene>
<feature type="transmembrane region" description="Helical" evidence="1">
    <location>
        <begin position="95"/>
        <end position="117"/>
    </location>
</feature>
<feature type="transmembrane region" description="Helical" evidence="1">
    <location>
        <begin position="51"/>
        <end position="75"/>
    </location>
</feature>
<accession>A0A543A972</accession>
<feature type="transmembrane region" description="Helical" evidence="1">
    <location>
        <begin position="431"/>
        <end position="450"/>
    </location>
</feature>
<feature type="transmembrane region" description="Helical" evidence="1">
    <location>
        <begin position="227"/>
        <end position="246"/>
    </location>
</feature>
<dbReference type="AlphaFoldDB" id="A0A543A972"/>
<feature type="transmembrane region" description="Helical" evidence="1">
    <location>
        <begin position="179"/>
        <end position="196"/>
    </location>
</feature>
<keyword evidence="1" id="KW-0472">Membrane</keyword>
<evidence type="ECO:0000313" key="2">
    <source>
        <dbReference type="EMBL" id="TQL69163.1"/>
    </source>
</evidence>
<keyword evidence="1" id="KW-0812">Transmembrane</keyword>
<reference evidence="2 3" key="1">
    <citation type="submission" date="2019-06" db="EMBL/GenBank/DDBJ databases">
        <title>Sequencing the genomes of 1000 actinobacteria strains.</title>
        <authorList>
            <person name="Klenk H.-P."/>
        </authorList>
    </citation>
    <scope>NUCLEOTIDE SEQUENCE [LARGE SCALE GENOMIC DNA]</scope>
    <source>
        <strain evidence="2 3">DSM 25218</strain>
    </source>
</reference>
<feature type="transmembrane region" description="Helical" evidence="1">
    <location>
        <begin position="390"/>
        <end position="410"/>
    </location>
</feature>
<dbReference type="EMBL" id="VFOV01000001">
    <property type="protein sequence ID" value="TQL69163.1"/>
    <property type="molecule type" value="Genomic_DNA"/>
</dbReference>
<feature type="transmembrane region" description="Helical" evidence="1">
    <location>
        <begin position="203"/>
        <end position="221"/>
    </location>
</feature>
<proteinExistence type="predicted"/>
<sequence length="656" mass="69731">MIRQTVAAIPGEVCNGSQTAVRHFVLVSLPHSPPREAATVAGGMSATPGKVVAAALAMIVAQLAFRAWAVSGAWYRFDDANFMSKLMSDGLSADLIFHGFAGHLMPGAFALTAYNFGLDPYQWAYPAIELMVLQALADLGALVFLCSAFGRRPGILPPLALFLFSSISLPAFLSWGPGITQLPFLAAIFWGGWAHLNYLRTRRFGWALLTMLITLSAIAFGEKAMLLFWPYAVLALGWFATGDILTRMRTIVVRYLPGVLLYGVVSIGSAAAYLVLGAGSSKASGSSGADGFAQVTQRFLFDSWAPGAVGGPLRWTWLEGNSSGWAEPGAVVSVLAVAVLALLTYEVGRTRSRALRAWWLVGGILVIDIGLIAGIRAGGVGPDIALSFRYLTDTIAVTAMALALATLSLRGAVETLAPTRTSPFLDAPRKVAIATAVVAGLGLFSSYSYAEGWHDDDNTRRYVDTVRGDLAGVDEPLPMADGPVPSWMIWGASHPYNQVSRVLRPLSEKMTFPQVSTDHLYMVDDEGHIRPAAVDPDRRSVGAVDPTPNLDQCALRVRQTPLSVSLDGGVDGAGWWIRVAYVAGDAGRMRVTAGDHSYDVDVEPGFRSLYVRTGEGRFDTVGFQSLTPGSRPCVGGVEVGKAAPFGDPISTSGGTG</sequence>
<feature type="transmembrane region" description="Helical" evidence="1">
    <location>
        <begin position="155"/>
        <end position="173"/>
    </location>
</feature>
<protein>
    <submittedName>
        <fullName evidence="2">Uncharacterized protein</fullName>
    </submittedName>
</protein>
<feature type="transmembrane region" description="Helical" evidence="1">
    <location>
        <begin position="258"/>
        <end position="276"/>
    </location>
</feature>
<evidence type="ECO:0000313" key="3">
    <source>
        <dbReference type="Proteomes" id="UP000320209"/>
    </source>
</evidence>
<name>A0A543A972_9ACTN</name>
<organism evidence="2 3">
    <name type="scientific">Nocardioides albertanoniae</name>
    <dbReference type="NCBI Taxonomy" id="1175486"/>
    <lineage>
        <taxon>Bacteria</taxon>
        <taxon>Bacillati</taxon>
        <taxon>Actinomycetota</taxon>
        <taxon>Actinomycetes</taxon>
        <taxon>Propionibacteriales</taxon>
        <taxon>Nocardioidaceae</taxon>
        <taxon>Nocardioides</taxon>
    </lineage>
</organism>